<protein>
    <recommendedName>
        <fullName evidence="4">Gustatory receptor</fullName>
    </recommendedName>
</protein>
<feature type="transmembrane region" description="Helical" evidence="1">
    <location>
        <begin position="234"/>
        <end position="255"/>
    </location>
</feature>
<evidence type="ECO:0000313" key="2">
    <source>
        <dbReference type="EMBL" id="GIY08989.1"/>
    </source>
</evidence>
<feature type="transmembrane region" description="Helical" evidence="1">
    <location>
        <begin position="90"/>
        <end position="108"/>
    </location>
</feature>
<evidence type="ECO:0000313" key="3">
    <source>
        <dbReference type="Proteomes" id="UP001054945"/>
    </source>
</evidence>
<keyword evidence="1" id="KW-1133">Transmembrane helix</keyword>
<evidence type="ECO:0000256" key="1">
    <source>
        <dbReference type="SAM" id="Phobius"/>
    </source>
</evidence>
<keyword evidence="1" id="KW-0472">Membrane</keyword>
<comment type="caution">
    <text evidence="2">The sequence shown here is derived from an EMBL/GenBank/DDBJ whole genome shotgun (WGS) entry which is preliminary data.</text>
</comment>
<reference evidence="2 3" key="1">
    <citation type="submission" date="2021-06" db="EMBL/GenBank/DDBJ databases">
        <title>Caerostris extrusa draft genome.</title>
        <authorList>
            <person name="Kono N."/>
            <person name="Arakawa K."/>
        </authorList>
    </citation>
    <scope>NUCLEOTIDE SEQUENCE [LARGE SCALE GENOMIC DNA]</scope>
</reference>
<dbReference type="EMBL" id="BPLR01006323">
    <property type="protein sequence ID" value="GIY08989.1"/>
    <property type="molecule type" value="Genomic_DNA"/>
</dbReference>
<accession>A0AAV4QI37</accession>
<sequence length="344" mass="38443">MRVSRCSATPAISSYLYLSISEKIRLILKKLSRIFKILNSTEECKTYKISIVFACFCLNIAPTYAAVFFNSNMRLQDREDVMNNPHIGENLKIIGLIILDVWTTKFYLRIYHELKQVIELMDDFLSYPAFVTVISILASLFWAGYTMVFFHNDDYASIACLSLVIVLFSSYLFMIMLPASSVNESSAVAKEAIFSLPGYIPRHYKALKACVRKRFRQREPTLTLWRIYRIDKPLLISTIGTLVTYGFLVGTLGSVQSSIIVFICSALLSWGTPDTTRGHCTAGSYLGSSNRCNSVQIDAWFPVFSSGPPHVGGSAPSNEKAEFFLIHLYALKPGSVMGVTGGTS</sequence>
<gene>
    <name evidence="2" type="primary">AVEN_142535_1</name>
    <name evidence="2" type="ORF">CEXT_352021</name>
</gene>
<evidence type="ECO:0008006" key="4">
    <source>
        <dbReference type="Google" id="ProtNLM"/>
    </source>
</evidence>
<dbReference type="AlphaFoldDB" id="A0AAV4QI37"/>
<feature type="transmembrane region" description="Helical" evidence="1">
    <location>
        <begin position="129"/>
        <end position="150"/>
    </location>
</feature>
<feature type="transmembrane region" description="Helical" evidence="1">
    <location>
        <begin position="156"/>
        <end position="177"/>
    </location>
</feature>
<proteinExistence type="predicted"/>
<keyword evidence="1" id="KW-0812">Transmembrane</keyword>
<dbReference type="Proteomes" id="UP001054945">
    <property type="component" value="Unassembled WGS sequence"/>
</dbReference>
<feature type="transmembrane region" description="Helical" evidence="1">
    <location>
        <begin position="49"/>
        <end position="70"/>
    </location>
</feature>
<name>A0AAV4QI37_CAEEX</name>
<organism evidence="2 3">
    <name type="scientific">Caerostris extrusa</name>
    <name type="common">Bark spider</name>
    <name type="synonym">Caerostris bankana</name>
    <dbReference type="NCBI Taxonomy" id="172846"/>
    <lineage>
        <taxon>Eukaryota</taxon>
        <taxon>Metazoa</taxon>
        <taxon>Ecdysozoa</taxon>
        <taxon>Arthropoda</taxon>
        <taxon>Chelicerata</taxon>
        <taxon>Arachnida</taxon>
        <taxon>Araneae</taxon>
        <taxon>Araneomorphae</taxon>
        <taxon>Entelegynae</taxon>
        <taxon>Araneoidea</taxon>
        <taxon>Araneidae</taxon>
        <taxon>Caerostris</taxon>
    </lineage>
</organism>
<keyword evidence="3" id="KW-1185">Reference proteome</keyword>